<comment type="caution">
    <text evidence="8">The sequence shown here is derived from an EMBL/GenBank/DDBJ whole genome shotgun (WGS) entry which is preliminary data.</text>
</comment>
<evidence type="ECO:0000256" key="7">
    <source>
        <dbReference type="HAMAP-Rule" id="MF_00090"/>
    </source>
</evidence>
<comment type="function">
    <text evidence="7">Catalyzes the methyl esterification of L-isoaspartyl residues in peptides and proteins that result from spontaneous decomposition of normal L-aspartyl and L-asparaginyl residues. It plays a role in the repair and/or degradation of damaged proteins.</text>
</comment>
<gene>
    <name evidence="7" type="primary">pcm</name>
    <name evidence="8" type="ORF">GCM10017584_28410</name>
</gene>
<dbReference type="FunFam" id="3.40.50.150:FF:000010">
    <property type="entry name" value="Protein-L-isoaspartate O-methyltransferase"/>
    <property type="match status" value="1"/>
</dbReference>
<comment type="subcellular location">
    <subcellularLocation>
        <location evidence="1 7">Cytoplasm</location>
    </subcellularLocation>
</comment>
<reference evidence="8" key="2">
    <citation type="submission" date="2023-01" db="EMBL/GenBank/DDBJ databases">
        <authorList>
            <person name="Sun Q."/>
            <person name="Evtushenko L."/>
        </authorList>
    </citation>
    <scope>NUCLEOTIDE SEQUENCE</scope>
    <source>
        <strain evidence="8">VKM Ac-1401</strain>
    </source>
</reference>
<dbReference type="PANTHER" id="PTHR11579:SF0">
    <property type="entry name" value="PROTEIN-L-ISOASPARTATE(D-ASPARTATE) O-METHYLTRANSFERASE"/>
    <property type="match status" value="1"/>
</dbReference>
<dbReference type="EC" id="2.1.1.77" evidence="7"/>
<evidence type="ECO:0000256" key="4">
    <source>
        <dbReference type="ARBA" id="ARBA00022603"/>
    </source>
</evidence>
<dbReference type="InterPro" id="IPR029063">
    <property type="entry name" value="SAM-dependent_MTases_sf"/>
</dbReference>
<keyword evidence="3 7" id="KW-0963">Cytoplasm</keyword>
<keyword evidence="6 7" id="KW-0949">S-adenosyl-L-methionine</keyword>
<organism evidence="8 9">
    <name type="scientific">Leifsonia poae</name>
    <dbReference type="NCBI Taxonomy" id="110933"/>
    <lineage>
        <taxon>Bacteria</taxon>
        <taxon>Bacillati</taxon>
        <taxon>Actinomycetota</taxon>
        <taxon>Actinomycetes</taxon>
        <taxon>Micrococcales</taxon>
        <taxon>Microbacteriaceae</taxon>
        <taxon>Leifsonia</taxon>
    </lineage>
</organism>
<comment type="catalytic activity">
    <reaction evidence="7">
        <text>[protein]-L-isoaspartate + S-adenosyl-L-methionine = [protein]-L-isoaspartate alpha-methyl ester + S-adenosyl-L-homocysteine</text>
        <dbReference type="Rhea" id="RHEA:12705"/>
        <dbReference type="Rhea" id="RHEA-COMP:12143"/>
        <dbReference type="Rhea" id="RHEA-COMP:12144"/>
        <dbReference type="ChEBI" id="CHEBI:57856"/>
        <dbReference type="ChEBI" id="CHEBI:59789"/>
        <dbReference type="ChEBI" id="CHEBI:90596"/>
        <dbReference type="ChEBI" id="CHEBI:90598"/>
        <dbReference type="EC" id="2.1.1.77"/>
    </reaction>
</comment>
<sequence>MREAITKTDHDAERRRMVEQQLAYRGIEDARVLEAMGRVPRHLFVDPAFARYAYEDQPLPIGDGQTISQPYIVALMLEAARIGPDDVVLDIGTGSGYAAAVTAELAARVVSVERHPSLAASAERTLDALGYDVKVVTGDGSLGWPEDAPYDVIIAAATGPGVPDAWLAQLAEGARVVMPVGRAGGAQHLSSFERAADGTLTEVDLGGVSFVPLVGEQAWPGK</sequence>
<protein>
    <recommendedName>
        <fullName evidence="7">Protein-L-isoaspartate O-methyltransferase</fullName>
        <ecNumber evidence="7">2.1.1.77</ecNumber>
    </recommendedName>
    <alternativeName>
        <fullName evidence="7">L-isoaspartyl protein carboxyl methyltransferase</fullName>
    </alternativeName>
    <alternativeName>
        <fullName evidence="7">Protein L-isoaspartyl methyltransferase</fullName>
    </alternativeName>
    <alternativeName>
        <fullName evidence="7">Protein-beta-aspartate methyltransferase</fullName>
        <shortName evidence="7">PIMT</shortName>
    </alternativeName>
</protein>
<keyword evidence="4 7" id="KW-0489">Methyltransferase</keyword>
<feature type="active site" evidence="7">
    <location>
        <position position="68"/>
    </location>
</feature>
<evidence type="ECO:0000313" key="8">
    <source>
        <dbReference type="EMBL" id="GLJ77267.1"/>
    </source>
</evidence>
<accession>A0A9W6M102</accession>
<keyword evidence="5 7" id="KW-0808">Transferase</keyword>
<name>A0A9W6M102_9MICO</name>
<dbReference type="PROSITE" id="PS01279">
    <property type="entry name" value="PCMT"/>
    <property type="match status" value="1"/>
</dbReference>
<dbReference type="GO" id="GO:0032259">
    <property type="term" value="P:methylation"/>
    <property type="evidence" value="ECO:0007669"/>
    <property type="project" value="UniProtKB-KW"/>
</dbReference>
<dbReference type="RefSeq" id="WP_271177909.1">
    <property type="nucleotide sequence ID" value="NZ_BAAAJO010000004.1"/>
</dbReference>
<evidence type="ECO:0000256" key="1">
    <source>
        <dbReference type="ARBA" id="ARBA00004496"/>
    </source>
</evidence>
<evidence type="ECO:0000256" key="3">
    <source>
        <dbReference type="ARBA" id="ARBA00022490"/>
    </source>
</evidence>
<keyword evidence="9" id="KW-1185">Reference proteome</keyword>
<dbReference type="SUPFAM" id="SSF53335">
    <property type="entry name" value="S-adenosyl-L-methionine-dependent methyltransferases"/>
    <property type="match status" value="1"/>
</dbReference>
<dbReference type="NCBIfam" id="NF001453">
    <property type="entry name" value="PRK00312.1"/>
    <property type="match status" value="1"/>
</dbReference>
<evidence type="ECO:0000313" key="9">
    <source>
        <dbReference type="Proteomes" id="UP001142372"/>
    </source>
</evidence>
<dbReference type="Gene3D" id="3.40.50.150">
    <property type="entry name" value="Vaccinia Virus protein VP39"/>
    <property type="match status" value="1"/>
</dbReference>
<reference evidence="8" key="1">
    <citation type="journal article" date="2014" name="Int. J. Syst. Evol. Microbiol.">
        <title>Complete genome sequence of Corynebacterium casei LMG S-19264T (=DSM 44701T), isolated from a smear-ripened cheese.</title>
        <authorList>
            <consortium name="US DOE Joint Genome Institute (JGI-PGF)"/>
            <person name="Walter F."/>
            <person name="Albersmeier A."/>
            <person name="Kalinowski J."/>
            <person name="Ruckert C."/>
        </authorList>
    </citation>
    <scope>NUCLEOTIDE SEQUENCE</scope>
    <source>
        <strain evidence="8">VKM Ac-1401</strain>
    </source>
</reference>
<dbReference type="AlphaFoldDB" id="A0A9W6M102"/>
<dbReference type="HAMAP" id="MF_00090">
    <property type="entry name" value="PIMT"/>
    <property type="match status" value="1"/>
</dbReference>
<dbReference type="PANTHER" id="PTHR11579">
    <property type="entry name" value="PROTEIN-L-ISOASPARTATE O-METHYLTRANSFERASE"/>
    <property type="match status" value="1"/>
</dbReference>
<dbReference type="NCBIfam" id="TIGR00080">
    <property type="entry name" value="pimt"/>
    <property type="match status" value="1"/>
</dbReference>
<dbReference type="Proteomes" id="UP001142372">
    <property type="component" value="Unassembled WGS sequence"/>
</dbReference>
<dbReference type="GO" id="GO:0005737">
    <property type="term" value="C:cytoplasm"/>
    <property type="evidence" value="ECO:0007669"/>
    <property type="project" value="UniProtKB-SubCell"/>
</dbReference>
<comment type="similarity">
    <text evidence="2 7">Belongs to the methyltransferase superfamily. L-isoaspartyl/D-aspartyl protein methyltransferase family.</text>
</comment>
<evidence type="ECO:0000256" key="2">
    <source>
        <dbReference type="ARBA" id="ARBA00005369"/>
    </source>
</evidence>
<dbReference type="CDD" id="cd02440">
    <property type="entry name" value="AdoMet_MTases"/>
    <property type="match status" value="1"/>
</dbReference>
<dbReference type="GO" id="GO:0004719">
    <property type="term" value="F:protein-L-isoaspartate (D-aspartate) O-methyltransferase activity"/>
    <property type="evidence" value="ECO:0007669"/>
    <property type="project" value="UniProtKB-UniRule"/>
</dbReference>
<dbReference type="Pfam" id="PF01135">
    <property type="entry name" value="PCMT"/>
    <property type="match status" value="1"/>
</dbReference>
<proteinExistence type="inferred from homology"/>
<dbReference type="GO" id="GO:0030091">
    <property type="term" value="P:protein repair"/>
    <property type="evidence" value="ECO:0007669"/>
    <property type="project" value="UniProtKB-UniRule"/>
</dbReference>
<evidence type="ECO:0000256" key="6">
    <source>
        <dbReference type="ARBA" id="ARBA00022691"/>
    </source>
</evidence>
<dbReference type="EMBL" id="BSEN01000013">
    <property type="protein sequence ID" value="GLJ77267.1"/>
    <property type="molecule type" value="Genomic_DNA"/>
</dbReference>
<evidence type="ECO:0000256" key="5">
    <source>
        <dbReference type="ARBA" id="ARBA00022679"/>
    </source>
</evidence>
<dbReference type="InterPro" id="IPR000682">
    <property type="entry name" value="PCMT"/>
</dbReference>